<keyword evidence="2 5" id="KW-0238">DNA-binding</keyword>
<proteinExistence type="predicted"/>
<accession>A0A3Q9I909</accession>
<dbReference type="InterPro" id="IPR000843">
    <property type="entry name" value="HTH_LacI"/>
</dbReference>
<dbReference type="InterPro" id="IPR001761">
    <property type="entry name" value="Peripla_BP/Lac1_sug-bd_dom"/>
</dbReference>
<keyword evidence="1" id="KW-0805">Transcription regulation</keyword>
<dbReference type="PANTHER" id="PTHR30146">
    <property type="entry name" value="LACI-RELATED TRANSCRIPTIONAL REPRESSOR"/>
    <property type="match status" value="1"/>
</dbReference>
<dbReference type="KEGG" id="plut:EI981_12770"/>
<evidence type="ECO:0000256" key="2">
    <source>
        <dbReference type="ARBA" id="ARBA00023125"/>
    </source>
</evidence>
<dbReference type="PROSITE" id="PS50932">
    <property type="entry name" value="HTH_LACI_2"/>
    <property type="match status" value="1"/>
</dbReference>
<dbReference type="PRINTS" id="PR00036">
    <property type="entry name" value="HTHLACI"/>
</dbReference>
<dbReference type="OrthoDB" id="9798934at2"/>
<reference evidence="6" key="1">
    <citation type="submission" date="2018-12" db="EMBL/GenBank/DDBJ databases">
        <title>Complete genome sequence of Paenibacillus sp. MBLB1234.</title>
        <authorList>
            <person name="Nam Y.-D."/>
            <person name="Kang J."/>
            <person name="Chung W.-H."/>
            <person name="Park Y.S."/>
        </authorList>
    </citation>
    <scope>NUCLEOTIDE SEQUENCE [LARGE SCALE GENOMIC DNA]</scope>
    <source>
        <strain evidence="6">MBLB1234</strain>
    </source>
</reference>
<name>A0A3Q9I909_9BACL</name>
<dbReference type="Pfam" id="PF00356">
    <property type="entry name" value="LacI"/>
    <property type="match status" value="1"/>
</dbReference>
<dbReference type="SUPFAM" id="SSF47413">
    <property type="entry name" value="lambda repressor-like DNA-binding domains"/>
    <property type="match status" value="1"/>
</dbReference>
<evidence type="ECO:0000259" key="4">
    <source>
        <dbReference type="PROSITE" id="PS50932"/>
    </source>
</evidence>
<dbReference type="InterPro" id="IPR028082">
    <property type="entry name" value="Peripla_BP_I"/>
</dbReference>
<dbReference type="EMBL" id="CP034346">
    <property type="protein sequence ID" value="AZS15249.1"/>
    <property type="molecule type" value="Genomic_DNA"/>
</dbReference>
<dbReference type="CDD" id="cd01392">
    <property type="entry name" value="HTH_LacI"/>
    <property type="match status" value="1"/>
</dbReference>
<evidence type="ECO:0000256" key="3">
    <source>
        <dbReference type="ARBA" id="ARBA00023163"/>
    </source>
</evidence>
<dbReference type="PROSITE" id="PS00356">
    <property type="entry name" value="HTH_LACI_1"/>
    <property type="match status" value="1"/>
</dbReference>
<keyword evidence="3" id="KW-0804">Transcription</keyword>
<dbReference type="Proteomes" id="UP000270678">
    <property type="component" value="Chromosome"/>
</dbReference>
<dbReference type="AlphaFoldDB" id="A0A3Q9I909"/>
<dbReference type="GO" id="GO:0003700">
    <property type="term" value="F:DNA-binding transcription factor activity"/>
    <property type="evidence" value="ECO:0007669"/>
    <property type="project" value="TreeGrafter"/>
</dbReference>
<dbReference type="SUPFAM" id="SSF53822">
    <property type="entry name" value="Periplasmic binding protein-like I"/>
    <property type="match status" value="1"/>
</dbReference>
<dbReference type="Gene3D" id="3.40.50.2300">
    <property type="match status" value="2"/>
</dbReference>
<keyword evidence="6" id="KW-1185">Reference proteome</keyword>
<evidence type="ECO:0000256" key="1">
    <source>
        <dbReference type="ARBA" id="ARBA00023015"/>
    </source>
</evidence>
<dbReference type="SMART" id="SM00354">
    <property type="entry name" value="HTH_LACI"/>
    <property type="match status" value="1"/>
</dbReference>
<sequence>MANIKDVARMAGVSIATVSRVLNEYPYVAKDKQEKVMAVIKELNYSVNGNAVKLSKGKTNTIGVIVPYNNNSCYDELINGILKKAHELHYQVLLLPSYYENVIERDYLTLLKKKMIDGILLTSHTLHPEQILALSEWGKVVCCEACPVELIPSVFPDRFAAYNEVFTYFKNKGYKRIHFTSGRDFQSSPSTRLRIQAYQETIAEAYESQFFDQCFDYQDGKRVGDLMFRNSTVPDAIFTNGDEVAAGIIASAQTHGYSYPQDFEIIGEENTPLSEILGFPSVDYHQTAIGEQAVSLLLSDEYARIQVRHQLNFRARTEASALSRCPG</sequence>
<evidence type="ECO:0000313" key="6">
    <source>
        <dbReference type="Proteomes" id="UP000270678"/>
    </source>
</evidence>
<dbReference type="InterPro" id="IPR010982">
    <property type="entry name" value="Lambda_DNA-bd_dom_sf"/>
</dbReference>
<feature type="domain" description="HTH lacI-type" evidence="4">
    <location>
        <begin position="2"/>
        <end position="56"/>
    </location>
</feature>
<dbReference type="PANTHER" id="PTHR30146:SF105">
    <property type="entry name" value="CATABOLITE CONTROL PROTEIN B"/>
    <property type="match status" value="1"/>
</dbReference>
<evidence type="ECO:0000313" key="5">
    <source>
        <dbReference type="EMBL" id="AZS15249.1"/>
    </source>
</evidence>
<dbReference type="GO" id="GO:0000976">
    <property type="term" value="F:transcription cis-regulatory region binding"/>
    <property type="evidence" value="ECO:0007669"/>
    <property type="project" value="TreeGrafter"/>
</dbReference>
<dbReference type="RefSeq" id="WP_126998679.1">
    <property type="nucleotide sequence ID" value="NZ_CP034346.1"/>
</dbReference>
<dbReference type="Pfam" id="PF00532">
    <property type="entry name" value="Peripla_BP_1"/>
    <property type="match status" value="1"/>
</dbReference>
<organism evidence="5 6">
    <name type="scientific">Paenibacillus lutimineralis</name>
    <dbReference type="NCBI Taxonomy" id="2707005"/>
    <lineage>
        <taxon>Bacteria</taxon>
        <taxon>Bacillati</taxon>
        <taxon>Bacillota</taxon>
        <taxon>Bacilli</taxon>
        <taxon>Bacillales</taxon>
        <taxon>Paenibacillaceae</taxon>
        <taxon>Paenibacillus</taxon>
    </lineage>
</organism>
<dbReference type="Gene3D" id="1.10.260.40">
    <property type="entry name" value="lambda repressor-like DNA-binding domains"/>
    <property type="match status" value="1"/>
</dbReference>
<dbReference type="CDD" id="cd06286">
    <property type="entry name" value="PBP1_CcpB-like"/>
    <property type="match status" value="1"/>
</dbReference>
<protein>
    <submittedName>
        <fullName evidence="5">LacI family DNA-binding transcriptional regulator</fullName>
    </submittedName>
</protein>
<gene>
    <name evidence="5" type="ORF">EI981_12770</name>
</gene>